<feature type="compositionally biased region" description="Basic and acidic residues" evidence="1">
    <location>
        <begin position="283"/>
        <end position="292"/>
    </location>
</feature>
<evidence type="ECO:0000313" key="3">
    <source>
        <dbReference type="EMBL" id="KAF4036491.1"/>
    </source>
</evidence>
<keyword evidence="3" id="KW-0808">Transferase</keyword>
<feature type="region of interest" description="Disordered" evidence="1">
    <location>
        <begin position="224"/>
        <end position="293"/>
    </location>
</feature>
<accession>A0A833T9H1</accession>
<reference evidence="3" key="1">
    <citation type="submission" date="2020-04" db="EMBL/GenBank/DDBJ databases">
        <title>Hybrid Assembly of Korean Phytophthora infestans isolates.</title>
        <authorList>
            <person name="Prokchorchik M."/>
            <person name="Lee Y."/>
            <person name="Seo J."/>
            <person name="Cho J.-H."/>
            <person name="Park Y.-E."/>
            <person name="Jang D.-C."/>
            <person name="Im J.-S."/>
            <person name="Choi J.-G."/>
            <person name="Park H.-J."/>
            <person name="Lee G.-B."/>
            <person name="Lee Y.-G."/>
            <person name="Hong S.-Y."/>
            <person name="Cho K."/>
            <person name="Sohn K.H."/>
        </authorList>
    </citation>
    <scope>NUCLEOTIDE SEQUENCE</scope>
    <source>
        <strain evidence="3">KR_1_A1</strain>
    </source>
</reference>
<keyword evidence="4" id="KW-1185">Reference proteome</keyword>
<dbReference type="AlphaFoldDB" id="A0A833T9H1"/>
<protein>
    <submittedName>
        <fullName evidence="3">Uracil phosphoribosyltransferase</fullName>
    </submittedName>
</protein>
<name>A0A833T9H1_PHYIN</name>
<dbReference type="Gene3D" id="3.40.50.2020">
    <property type="match status" value="1"/>
</dbReference>
<feature type="region of interest" description="Disordered" evidence="1">
    <location>
        <begin position="40"/>
        <end position="76"/>
    </location>
</feature>
<evidence type="ECO:0000256" key="1">
    <source>
        <dbReference type="SAM" id="MobiDB-lite"/>
    </source>
</evidence>
<feature type="compositionally biased region" description="Polar residues" evidence="1">
    <location>
        <begin position="330"/>
        <end position="348"/>
    </location>
</feature>
<feature type="domain" description="Phosphoribosyltransferase" evidence="2">
    <location>
        <begin position="366"/>
        <end position="571"/>
    </location>
</feature>
<organism evidence="3 4">
    <name type="scientific">Phytophthora infestans</name>
    <name type="common">Potato late blight agent</name>
    <name type="synonym">Botrytis infestans</name>
    <dbReference type="NCBI Taxonomy" id="4787"/>
    <lineage>
        <taxon>Eukaryota</taxon>
        <taxon>Sar</taxon>
        <taxon>Stramenopiles</taxon>
        <taxon>Oomycota</taxon>
        <taxon>Peronosporomycetes</taxon>
        <taxon>Peronosporales</taxon>
        <taxon>Peronosporaceae</taxon>
        <taxon>Phytophthora</taxon>
    </lineage>
</organism>
<evidence type="ECO:0000313" key="4">
    <source>
        <dbReference type="Proteomes" id="UP000602510"/>
    </source>
</evidence>
<dbReference type="SUPFAM" id="SSF53271">
    <property type="entry name" value="PRTase-like"/>
    <property type="match status" value="1"/>
</dbReference>
<gene>
    <name evidence="3" type="ORF">GN244_ATG11195</name>
</gene>
<dbReference type="Proteomes" id="UP000602510">
    <property type="component" value="Unassembled WGS sequence"/>
</dbReference>
<feature type="compositionally biased region" description="Basic and acidic residues" evidence="1">
    <location>
        <begin position="224"/>
        <end position="234"/>
    </location>
</feature>
<keyword evidence="3" id="KW-0328">Glycosyltransferase</keyword>
<dbReference type="GO" id="GO:0016757">
    <property type="term" value="F:glycosyltransferase activity"/>
    <property type="evidence" value="ECO:0007669"/>
    <property type="project" value="UniProtKB-KW"/>
</dbReference>
<proteinExistence type="predicted"/>
<evidence type="ECO:0000259" key="2">
    <source>
        <dbReference type="Pfam" id="PF14681"/>
    </source>
</evidence>
<feature type="region of interest" description="Disordered" evidence="1">
    <location>
        <begin position="327"/>
        <end position="348"/>
    </location>
</feature>
<comment type="caution">
    <text evidence="3">The sequence shown here is derived from an EMBL/GenBank/DDBJ whole genome shotgun (WGS) entry which is preliminary data.</text>
</comment>
<dbReference type="Pfam" id="PF14681">
    <property type="entry name" value="UPRTase"/>
    <property type="match status" value="1"/>
</dbReference>
<dbReference type="Gene3D" id="1.10.10.60">
    <property type="entry name" value="Homeodomain-like"/>
    <property type="match status" value="1"/>
</dbReference>
<dbReference type="InterPro" id="IPR029057">
    <property type="entry name" value="PRTase-like"/>
</dbReference>
<feature type="compositionally biased region" description="Low complexity" evidence="1">
    <location>
        <begin position="54"/>
        <end position="67"/>
    </location>
</feature>
<feature type="compositionally biased region" description="Basic residues" evidence="1">
    <location>
        <begin position="235"/>
        <end position="247"/>
    </location>
</feature>
<dbReference type="EMBL" id="WSZM01000264">
    <property type="protein sequence ID" value="KAF4036491.1"/>
    <property type="molecule type" value="Genomic_DNA"/>
</dbReference>
<sequence length="579" mass="64669">MRGPYIPTDLREVQNFTHSAFREALSKNLRRRLQLITMEPPPTGLPQLSSYLPTSSSDIRSSSMTTTGINGSMGAKKRRNSIEDAFIPNSLTPHHRQDERLKRKQTPLEVSVDVEDKGSKAVSFSRLNSIYQAEEQVMSKGLSFSSTEPTQDGDITNIDTTSYFASQPATPRRERTSRYLSESDRREIITRIDGGEKQVALAREFCVSRAAICNLYKNRWEVLTRGSRSSESKHPRSNKRSRSRRPSPRLTSQPPATENSSAIPAPITVYPDVSTISIGTDGTPRDSKESSTEKFNIYRQMHEEEPQRDRSILSTATQADFVQGAHSEHYQASSNQRSPVEETVSSPVASRPFRVHEASAYSYPCRNLIAALRDESISAGMFQQRATRLLRLLIEEALTCLPHDHVQIKNRFGDVCYATTALDERDVCGISMEDKGMVLLRAFSTISPTSPTGVVSINPRTAEDKNSDEEGLATIHAQLPPVSPHQVVLLLDVQCATGNEACAVLYHLIHEKQIPAKSINFVTIISSFEGLQTVYRHFPDVTLITAQVDTVLDADQRIRPGIGDFTQRFWNVHFDASAF</sequence>
<dbReference type="InterPro" id="IPR000836">
    <property type="entry name" value="PRTase_dom"/>
</dbReference>